<dbReference type="EMBL" id="FCNW02000038">
    <property type="protein sequence ID" value="SAL57939.1"/>
    <property type="molecule type" value="Genomic_DNA"/>
</dbReference>
<sequence>MEALKHPGASLVLDAATLLDLWHRRASLTQAEMAQIYRLVRFALRSYHPSELRALPEDKEELIAQFIFSRVLRLDADRAVSHACAESAPSTVYALCAYFRRYLIDCLRSASVQRNVSLEVDDMAARIDAHARSLADPIASALAEHGLTEASVRASARLFVGSLDVTDRVILSATLGANRRCKGGLRSVASEHEIPSYHYRARKLGVTKKKTETPADFGTTKIGGWLATTLGIALTIENRDAILIALNLLALEVGA</sequence>
<dbReference type="RefSeq" id="WP_087669805.1">
    <property type="nucleotide sequence ID" value="NZ_FCNW02000038.1"/>
</dbReference>
<organism evidence="1 2">
    <name type="scientific">Caballeronia humi</name>
    <dbReference type="NCBI Taxonomy" id="326474"/>
    <lineage>
        <taxon>Bacteria</taxon>
        <taxon>Pseudomonadati</taxon>
        <taxon>Pseudomonadota</taxon>
        <taxon>Betaproteobacteria</taxon>
        <taxon>Burkholderiales</taxon>
        <taxon>Burkholderiaceae</taxon>
        <taxon>Caballeronia</taxon>
    </lineage>
</organism>
<keyword evidence="2" id="KW-1185">Reference proteome</keyword>
<evidence type="ECO:0000313" key="1">
    <source>
        <dbReference type="EMBL" id="SAL57939.1"/>
    </source>
</evidence>
<name>A0A158IP09_9BURK</name>
<gene>
    <name evidence="1" type="ORF">AWB65_05111</name>
</gene>
<evidence type="ECO:0000313" key="2">
    <source>
        <dbReference type="Proteomes" id="UP000054977"/>
    </source>
</evidence>
<dbReference type="Proteomes" id="UP000054977">
    <property type="component" value="Unassembled WGS sequence"/>
</dbReference>
<accession>A0A158IP09</accession>
<protein>
    <submittedName>
        <fullName evidence="1">Uncharacterized protein</fullName>
    </submittedName>
</protein>
<dbReference type="OrthoDB" id="8855365at2"/>
<proteinExistence type="predicted"/>
<comment type="caution">
    <text evidence="1">The sequence shown here is derived from an EMBL/GenBank/DDBJ whole genome shotgun (WGS) entry which is preliminary data.</text>
</comment>
<dbReference type="AlphaFoldDB" id="A0A158IP09"/>
<reference evidence="1" key="1">
    <citation type="submission" date="2016-01" db="EMBL/GenBank/DDBJ databases">
        <authorList>
            <person name="Peeters C."/>
        </authorList>
    </citation>
    <scope>NUCLEOTIDE SEQUENCE [LARGE SCALE GENOMIC DNA]</scope>
    <source>
        <strain evidence="1">LMG 22934</strain>
    </source>
</reference>